<comment type="caution">
    <text evidence="2">The sequence shown here is derived from an EMBL/GenBank/DDBJ whole genome shotgun (WGS) entry which is preliminary data.</text>
</comment>
<name>A0A1V9XZS7_9ACAR</name>
<dbReference type="AlphaFoldDB" id="A0A1V9XZS7"/>
<reference evidence="2 3" key="1">
    <citation type="journal article" date="2017" name="Gigascience">
        <title>Draft genome of the honey bee ectoparasitic mite, Tropilaelaps mercedesae, is shaped by the parasitic life history.</title>
        <authorList>
            <person name="Dong X."/>
            <person name="Armstrong S.D."/>
            <person name="Xia D."/>
            <person name="Makepeace B.L."/>
            <person name="Darby A.C."/>
            <person name="Kadowaki T."/>
        </authorList>
    </citation>
    <scope>NUCLEOTIDE SEQUENCE [LARGE SCALE GENOMIC DNA]</scope>
    <source>
        <strain evidence="2">Wuxi-XJTLU</strain>
    </source>
</reference>
<evidence type="ECO:0000313" key="3">
    <source>
        <dbReference type="Proteomes" id="UP000192247"/>
    </source>
</evidence>
<dbReference type="OrthoDB" id="6502769at2759"/>
<sequence>MDLFSAAAMKGQPCRRLRANVLQLSVAIVVAALIVIPVTARDRCPNAAPPEFATAFGNYLTKTGLRVSVVHLARSNAGDDEELYDHVCLETTARKVTDNQYRLSYAYKGIPGFINVSLYQEHQQIPRDEARFISVVPDGNFLAAVQCNPLEKIHVFFGLIKNSVGRSCATQLRLLLNRAHTISGFAAIKDSEKDLDQTLAQCCATRR</sequence>
<gene>
    <name evidence="2" type="ORF">BIW11_06063</name>
</gene>
<evidence type="ECO:0000313" key="2">
    <source>
        <dbReference type="EMBL" id="OQR78960.1"/>
    </source>
</evidence>
<accession>A0A1V9XZS7</accession>
<protein>
    <submittedName>
        <fullName evidence="2">Uncharacterized protein</fullName>
    </submittedName>
</protein>
<dbReference type="Proteomes" id="UP000192247">
    <property type="component" value="Unassembled WGS sequence"/>
</dbReference>
<proteinExistence type="predicted"/>
<keyword evidence="1" id="KW-1133">Transmembrane helix</keyword>
<dbReference type="InParanoid" id="A0A1V9XZS7"/>
<keyword evidence="1" id="KW-0812">Transmembrane</keyword>
<keyword evidence="1" id="KW-0472">Membrane</keyword>
<feature type="transmembrane region" description="Helical" evidence="1">
    <location>
        <begin position="21"/>
        <end position="40"/>
    </location>
</feature>
<evidence type="ECO:0000256" key="1">
    <source>
        <dbReference type="SAM" id="Phobius"/>
    </source>
</evidence>
<keyword evidence="3" id="KW-1185">Reference proteome</keyword>
<organism evidence="2 3">
    <name type="scientific">Tropilaelaps mercedesae</name>
    <dbReference type="NCBI Taxonomy" id="418985"/>
    <lineage>
        <taxon>Eukaryota</taxon>
        <taxon>Metazoa</taxon>
        <taxon>Ecdysozoa</taxon>
        <taxon>Arthropoda</taxon>
        <taxon>Chelicerata</taxon>
        <taxon>Arachnida</taxon>
        <taxon>Acari</taxon>
        <taxon>Parasitiformes</taxon>
        <taxon>Mesostigmata</taxon>
        <taxon>Gamasina</taxon>
        <taxon>Dermanyssoidea</taxon>
        <taxon>Laelapidae</taxon>
        <taxon>Tropilaelaps</taxon>
    </lineage>
</organism>
<dbReference type="EMBL" id="MNPL01001631">
    <property type="protein sequence ID" value="OQR78960.1"/>
    <property type="molecule type" value="Genomic_DNA"/>
</dbReference>